<name>A0A6J5M5G8_9CAUD</name>
<reference evidence="1" key="1">
    <citation type="submission" date="2020-04" db="EMBL/GenBank/DDBJ databases">
        <authorList>
            <person name="Chiriac C."/>
            <person name="Salcher M."/>
            <person name="Ghai R."/>
            <person name="Kavagutti S V."/>
        </authorList>
    </citation>
    <scope>NUCLEOTIDE SEQUENCE</scope>
</reference>
<accession>A0A6J5M5G8</accession>
<protein>
    <submittedName>
        <fullName evidence="1">Uncharacterized protein</fullName>
    </submittedName>
</protein>
<organism evidence="1">
    <name type="scientific">uncultured Caudovirales phage</name>
    <dbReference type="NCBI Taxonomy" id="2100421"/>
    <lineage>
        <taxon>Viruses</taxon>
        <taxon>Duplodnaviria</taxon>
        <taxon>Heunggongvirae</taxon>
        <taxon>Uroviricota</taxon>
        <taxon>Caudoviricetes</taxon>
        <taxon>Peduoviridae</taxon>
        <taxon>Maltschvirus</taxon>
        <taxon>Maltschvirus maltsch</taxon>
    </lineage>
</organism>
<evidence type="ECO:0000313" key="1">
    <source>
        <dbReference type="EMBL" id="CAB4140717.1"/>
    </source>
</evidence>
<gene>
    <name evidence="1" type="ORF">UFOVP406_57</name>
</gene>
<dbReference type="EMBL" id="LR796372">
    <property type="protein sequence ID" value="CAB4140717.1"/>
    <property type="molecule type" value="Genomic_DNA"/>
</dbReference>
<sequence length="134" mass="13010">MALPNGAGGYQVGDGNINQALLGVQAIPTAYTGAATLTPLNLEQGLIVFTSGSGANLALPAVTGVGGVDERVSSAKVGSCFDFALLSTGAGAGTLTAGTGWSLVGSGAGEAGKAVGFRAVKTGDGTYTLYRIAN</sequence>
<proteinExistence type="predicted"/>